<keyword evidence="1" id="KW-1133">Transmembrane helix</keyword>
<dbReference type="Proteomes" id="UP000006727">
    <property type="component" value="Chromosome 12"/>
</dbReference>
<feature type="transmembrane region" description="Helical" evidence="1">
    <location>
        <begin position="45"/>
        <end position="68"/>
    </location>
</feature>
<reference evidence="2" key="3">
    <citation type="submission" date="2020-12" db="UniProtKB">
        <authorList>
            <consortium name="EnsemblPlants"/>
        </authorList>
    </citation>
    <scope>IDENTIFICATION</scope>
</reference>
<proteinExistence type="predicted"/>
<evidence type="ECO:0000256" key="1">
    <source>
        <dbReference type="SAM" id="Phobius"/>
    </source>
</evidence>
<dbReference type="AlphaFoldDB" id="A0A7I4EXC2"/>
<dbReference type="Gramene" id="Pp3c12_10820V3.2">
    <property type="protein sequence ID" value="PAC:32973492.CDS.1"/>
    <property type="gene ID" value="Pp3c12_10820"/>
</dbReference>
<evidence type="ECO:0000313" key="2">
    <source>
        <dbReference type="EnsemblPlants" id="PAC:32973492.CDS.1"/>
    </source>
</evidence>
<name>A0A7I4EXC2_PHYPA</name>
<dbReference type="InParanoid" id="A0A7I4EXC2"/>
<protein>
    <submittedName>
        <fullName evidence="2">Uncharacterized protein</fullName>
    </submittedName>
</protein>
<keyword evidence="3" id="KW-1185">Reference proteome</keyword>
<evidence type="ECO:0000313" key="3">
    <source>
        <dbReference type="Proteomes" id="UP000006727"/>
    </source>
</evidence>
<reference evidence="2 3" key="2">
    <citation type="journal article" date="2018" name="Plant J.">
        <title>The Physcomitrella patens chromosome-scale assembly reveals moss genome structure and evolution.</title>
        <authorList>
            <person name="Lang D."/>
            <person name="Ullrich K.K."/>
            <person name="Murat F."/>
            <person name="Fuchs J."/>
            <person name="Jenkins J."/>
            <person name="Haas F.B."/>
            <person name="Piednoel M."/>
            <person name="Gundlach H."/>
            <person name="Van Bel M."/>
            <person name="Meyberg R."/>
            <person name="Vives C."/>
            <person name="Morata J."/>
            <person name="Symeonidi A."/>
            <person name="Hiss M."/>
            <person name="Muchero W."/>
            <person name="Kamisugi Y."/>
            <person name="Saleh O."/>
            <person name="Blanc G."/>
            <person name="Decker E.L."/>
            <person name="van Gessel N."/>
            <person name="Grimwood J."/>
            <person name="Hayes R.D."/>
            <person name="Graham S.W."/>
            <person name="Gunter L.E."/>
            <person name="McDaniel S.F."/>
            <person name="Hoernstein S.N.W."/>
            <person name="Larsson A."/>
            <person name="Li F.W."/>
            <person name="Perroud P.F."/>
            <person name="Phillips J."/>
            <person name="Ranjan P."/>
            <person name="Rokshar D.S."/>
            <person name="Rothfels C.J."/>
            <person name="Schneider L."/>
            <person name="Shu S."/>
            <person name="Stevenson D.W."/>
            <person name="Thummler F."/>
            <person name="Tillich M."/>
            <person name="Villarreal Aguilar J.C."/>
            <person name="Widiez T."/>
            <person name="Wong G.K."/>
            <person name="Wymore A."/>
            <person name="Zhang Y."/>
            <person name="Zimmer A.D."/>
            <person name="Quatrano R.S."/>
            <person name="Mayer K.F.X."/>
            <person name="Goodstein D."/>
            <person name="Casacuberta J.M."/>
            <person name="Vandepoele K."/>
            <person name="Reski R."/>
            <person name="Cuming A.C."/>
            <person name="Tuskan G.A."/>
            <person name="Maumus F."/>
            <person name="Salse J."/>
            <person name="Schmutz J."/>
            <person name="Rensing S.A."/>
        </authorList>
    </citation>
    <scope>NUCLEOTIDE SEQUENCE [LARGE SCALE GENOMIC DNA]</scope>
    <source>
        <strain evidence="2 3">cv. Gransden 2004</strain>
    </source>
</reference>
<keyword evidence="1" id="KW-0472">Membrane</keyword>
<keyword evidence="1" id="KW-0812">Transmembrane</keyword>
<organism evidence="2 3">
    <name type="scientific">Physcomitrium patens</name>
    <name type="common">Spreading-leaved earth moss</name>
    <name type="synonym">Physcomitrella patens</name>
    <dbReference type="NCBI Taxonomy" id="3218"/>
    <lineage>
        <taxon>Eukaryota</taxon>
        <taxon>Viridiplantae</taxon>
        <taxon>Streptophyta</taxon>
        <taxon>Embryophyta</taxon>
        <taxon>Bryophyta</taxon>
        <taxon>Bryophytina</taxon>
        <taxon>Bryopsida</taxon>
        <taxon>Funariidae</taxon>
        <taxon>Funariales</taxon>
        <taxon>Funariaceae</taxon>
        <taxon>Physcomitrium</taxon>
    </lineage>
</organism>
<feature type="transmembrane region" description="Helical" evidence="1">
    <location>
        <begin position="14"/>
        <end position="33"/>
    </location>
</feature>
<dbReference type="EMBL" id="ABEU02000012">
    <property type="status" value="NOT_ANNOTATED_CDS"/>
    <property type="molecule type" value="Genomic_DNA"/>
</dbReference>
<reference evidence="2 3" key="1">
    <citation type="journal article" date="2008" name="Science">
        <title>The Physcomitrella genome reveals evolutionary insights into the conquest of land by plants.</title>
        <authorList>
            <person name="Rensing S."/>
            <person name="Lang D."/>
            <person name="Zimmer A."/>
            <person name="Terry A."/>
            <person name="Salamov A."/>
            <person name="Shapiro H."/>
            <person name="Nishiyama T."/>
            <person name="Perroud P.-F."/>
            <person name="Lindquist E."/>
            <person name="Kamisugi Y."/>
            <person name="Tanahashi T."/>
            <person name="Sakakibara K."/>
            <person name="Fujita T."/>
            <person name="Oishi K."/>
            <person name="Shin-I T."/>
            <person name="Kuroki Y."/>
            <person name="Toyoda A."/>
            <person name="Suzuki Y."/>
            <person name="Hashimoto A."/>
            <person name="Yamaguchi K."/>
            <person name="Sugano A."/>
            <person name="Kohara Y."/>
            <person name="Fujiyama A."/>
            <person name="Anterola A."/>
            <person name="Aoki S."/>
            <person name="Ashton N."/>
            <person name="Barbazuk W.B."/>
            <person name="Barker E."/>
            <person name="Bennetzen J."/>
            <person name="Bezanilla M."/>
            <person name="Blankenship R."/>
            <person name="Cho S.H."/>
            <person name="Dutcher S."/>
            <person name="Estelle M."/>
            <person name="Fawcett J.A."/>
            <person name="Gundlach H."/>
            <person name="Hanada K."/>
            <person name="Heyl A."/>
            <person name="Hicks K.A."/>
            <person name="Hugh J."/>
            <person name="Lohr M."/>
            <person name="Mayer K."/>
            <person name="Melkozernov A."/>
            <person name="Murata T."/>
            <person name="Nelson D."/>
            <person name="Pils B."/>
            <person name="Prigge M."/>
            <person name="Reiss B."/>
            <person name="Renner T."/>
            <person name="Rombauts S."/>
            <person name="Rushton P."/>
            <person name="Sanderfoot A."/>
            <person name="Schween G."/>
            <person name="Shiu S.-H."/>
            <person name="Stueber K."/>
            <person name="Theodoulou F.L."/>
            <person name="Tu H."/>
            <person name="Van de Peer Y."/>
            <person name="Verrier P.J."/>
            <person name="Waters E."/>
            <person name="Wood A."/>
            <person name="Yang L."/>
            <person name="Cove D."/>
            <person name="Cuming A."/>
            <person name="Hasebe M."/>
            <person name="Lucas S."/>
            <person name="Mishler D.B."/>
            <person name="Reski R."/>
            <person name="Grigoriev I."/>
            <person name="Quatrano R.S."/>
            <person name="Boore J.L."/>
        </authorList>
    </citation>
    <scope>NUCLEOTIDE SEQUENCE [LARGE SCALE GENOMIC DNA]</scope>
    <source>
        <strain evidence="2 3">cv. Gransden 2004</strain>
    </source>
</reference>
<sequence length="85" mass="9971">MNRKGFILCNFRGFLKRFFFLSSKDCVIVGFIYYKTVGNTTMPWFMLSCYHVYLKSHFCLLFVSGAVSGRKSKARWSKFNCLRIG</sequence>
<dbReference type="EnsemblPlants" id="Pp3c12_10820V3.2">
    <property type="protein sequence ID" value="PAC:32973492.CDS.1"/>
    <property type="gene ID" value="Pp3c12_10820"/>
</dbReference>
<accession>A0A7I4EXC2</accession>